<dbReference type="RefSeq" id="WP_096258368.1">
    <property type="nucleotide sequence ID" value="NZ_BDME01000001.1"/>
</dbReference>
<dbReference type="SUPFAM" id="SSF160214">
    <property type="entry name" value="FlaG-like"/>
    <property type="match status" value="1"/>
</dbReference>
<protein>
    <submittedName>
        <fullName evidence="1">Flagellar protein FlaG</fullName>
    </submittedName>
</protein>
<dbReference type="InterPro" id="IPR005186">
    <property type="entry name" value="FlaG"/>
</dbReference>
<keyword evidence="1" id="KW-0969">Cilium</keyword>
<comment type="caution">
    <text evidence="1">The sequence shown here is derived from an EMBL/GenBank/DDBJ whole genome shotgun (WGS) entry which is preliminary data.</text>
</comment>
<evidence type="ECO:0000313" key="1">
    <source>
        <dbReference type="EMBL" id="GAX87220.1"/>
    </source>
</evidence>
<sequence>MDIFSSIKNNAQKIYNYDSLNQHSNRVALQKIDELAKNDDEKTLTQKVQAQDKKIEKKELKKELQKVVEELNKALNPLNTSLKFKFNDKIDFLTVQVVDTKTNETIREFPPKEALRLMEKMREIVGMLFDKKG</sequence>
<reference evidence="1 2" key="1">
    <citation type="journal article" date="2017" name="Syst. Appl. Microbiol.">
        <title>Lebetimonas natsushimae sp. nov., a novel strictly anaerobic, moderately thermophilic chemoautotroph isolated from a deep-sea hydrothermal vent polychaete nest in the Mid-Okinawa Trough.</title>
        <authorList>
            <person name="Nagata R."/>
            <person name="Takaki Y."/>
            <person name="Tame A."/>
            <person name="Nunoura T."/>
            <person name="Muto H."/>
            <person name="Mino S."/>
            <person name="Sawayama S."/>
            <person name="Takai K."/>
            <person name="Nakagawa S."/>
        </authorList>
    </citation>
    <scope>NUCLEOTIDE SEQUENCE [LARGE SCALE GENOMIC DNA]</scope>
    <source>
        <strain evidence="1 2">HS1857</strain>
    </source>
</reference>
<accession>A0A292YD03</accession>
<name>A0A292YD03_9BACT</name>
<dbReference type="Pfam" id="PF03646">
    <property type="entry name" value="FlaG"/>
    <property type="match status" value="1"/>
</dbReference>
<dbReference type="Gene3D" id="3.30.160.170">
    <property type="entry name" value="FlaG-like"/>
    <property type="match status" value="1"/>
</dbReference>
<keyword evidence="1" id="KW-0282">Flagellum</keyword>
<dbReference type="EMBL" id="BDME01000001">
    <property type="protein sequence ID" value="GAX87220.1"/>
    <property type="molecule type" value="Genomic_DNA"/>
</dbReference>
<dbReference type="PANTHER" id="PTHR37166:SF1">
    <property type="entry name" value="PROTEIN FLAG"/>
    <property type="match status" value="1"/>
</dbReference>
<keyword evidence="2" id="KW-1185">Reference proteome</keyword>
<gene>
    <name evidence="1" type="ORF">LNAT_P0515</name>
</gene>
<organism evidence="1 2">
    <name type="scientific">Lebetimonas natsushimae</name>
    <dbReference type="NCBI Taxonomy" id="1936991"/>
    <lineage>
        <taxon>Bacteria</taxon>
        <taxon>Pseudomonadati</taxon>
        <taxon>Campylobacterota</taxon>
        <taxon>Epsilonproteobacteria</taxon>
        <taxon>Nautiliales</taxon>
        <taxon>Nautiliaceae</taxon>
        <taxon>Lebetimonas</taxon>
    </lineage>
</organism>
<dbReference type="OrthoDB" id="5373092at2"/>
<proteinExistence type="predicted"/>
<evidence type="ECO:0000313" key="2">
    <source>
        <dbReference type="Proteomes" id="UP000217944"/>
    </source>
</evidence>
<dbReference type="PANTHER" id="PTHR37166">
    <property type="entry name" value="PROTEIN FLAG"/>
    <property type="match status" value="1"/>
</dbReference>
<keyword evidence="1" id="KW-0966">Cell projection</keyword>
<dbReference type="InterPro" id="IPR035924">
    <property type="entry name" value="FlaG-like_sf"/>
</dbReference>
<dbReference type="Proteomes" id="UP000217944">
    <property type="component" value="Unassembled WGS sequence"/>
</dbReference>
<dbReference type="AlphaFoldDB" id="A0A292YD03"/>